<sequence>MENTFDFEAHFRRLEHANGEELVTLEQQLHTYLNESVEDAPTRKLAFNTFLGKQIDKGHISLETIRELLAQAVEA</sequence>
<keyword evidence="2" id="KW-1185">Reference proteome</keyword>
<dbReference type="RefSeq" id="WP_207364310.1">
    <property type="nucleotide sequence ID" value="NZ_JAFMYV010000004.1"/>
</dbReference>
<proteinExistence type="predicted"/>
<dbReference type="AlphaFoldDB" id="A0A939K503"/>
<comment type="caution">
    <text evidence="1">The sequence shown here is derived from an EMBL/GenBank/DDBJ whole genome shotgun (WGS) entry which is preliminary data.</text>
</comment>
<dbReference type="Proteomes" id="UP000664034">
    <property type="component" value="Unassembled WGS sequence"/>
</dbReference>
<reference evidence="1" key="1">
    <citation type="submission" date="2021-03" db="EMBL/GenBank/DDBJ databases">
        <title>Fibrella sp. HMF5335 genome sequencing and assembly.</title>
        <authorList>
            <person name="Kang H."/>
            <person name="Kim H."/>
            <person name="Bae S."/>
            <person name="Joh K."/>
        </authorList>
    </citation>
    <scope>NUCLEOTIDE SEQUENCE</scope>
    <source>
        <strain evidence="1">HMF5335</strain>
    </source>
</reference>
<protein>
    <submittedName>
        <fullName evidence="1">Uncharacterized protein</fullName>
    </submittedName>
</protein>
<evidence type="ECO:0000313" key="1">
    <source>
        <dbReference type="EMBL" id="MBO0936746.1"/>
    </source>
</evidence>
<dbReference type="EMBL" id="JAFMYV010000004">
    <property type="protein sequence ID" value="MBO0936746.1"/>
    <property type="molecule type" value="Genomic_DNA"/>
</dbReference>
<accession>A0A939K503</accession>
<evidence type="ECO:0000313" key="2">
    <source>
        <dbReference type="Proteomes" id="UP000664034"/>
    </source>
</evidence>
<gene>
    <name evidence="1" type="ORF">J2I47_09345</name>
</gene>
<organism evidence="1 2">
    <name type="scientific">Fibrella rubiginis</name>
    <dbReference type="NCBI Taxonomy" id="2817060"/>
    <lineage>
        <taxon>Bacteria</taxon>
        <taxon>Pseudomonadati</taxon>
        <taxon>Bacteroidota</taxon>
        <taxon>Cytophagia</taxon>
        <taxon>Cytophagales</taxon>
        <taxon>Spirosomataceae</taxon>
        <taxon>Fibrella</taxon>
    </lineage>
</organism>
<name>A0A939K503_9BACT</name>